<name>A0AAW0NF66_9GOBI</name>
<feature type="region of interest" description="Disordered" evidence="1">
    <location>
        <begin position="65"/>
        <end position="106"/>
    </location>
</feature>
<comment type="caution">
    <text evidence="2">The sequence shown here is derived from an EMBL/GenBank/DDBJ whole genome shotgun (WGS) entry which is preliminary data.</text>
</comment>
<keyword evidence="3" id="KW-1185">Reference proteome</keyword>
<reference evidence="3" key="1">
    <citation type="submission" date="2024-04" db="EMBL/GenBank/DDBJ databases">
        <title>Salinicola lusitanus LLJ914,a marine bacterium isolated from the Okinawa Trough.</title>
        <authorList>
            <person name="Li J."/>
        </authorList>
    </citation>
    <scope>NUCLEOTIDE SEQUENCE [LARGE SCALE GENOMIC DNA]</scope>
</reference>
<sequence length="106" mass="11399">MCPFGPRIKDDTHSWDQNEDVARSVFRLSSRVCLCLALSQPSLPPHASAACCNVTSHKHFPQAQLTSDSRLYPSTSASTLSPTTRPAASPPESTKSDLKENSLSAA</sequence>
<dbReference type="AlphaFoldDB" id="A0AAW0NF66"/>
<accession>A0AAW0NF66</accession>
<protein>
    <submittedName>
        <fullName evidence="2">Uncharacterized protein</fullName>
    </submittedName>
</protein>
<evidence type="ECO:0000313" key="2">
    <source>
        <dbReference type="EMBL" id="KAK7896069.1"/>
    </source>
</evidence>
<dbReference type="EMBL" id="JBBPFD010000015">
    <property type="protein sequence ID" value="KAK7896069.1"/>
    <property type="molecule type" value="Genomic_DNA"/>
</dbReference>
<dbReference type="Proteomes" id="UP001460270">
    <property type="component" value="Unassembled WGS sequence"/>
</dbReference>
<proteinExistence type="predicted"/>
<feature type="compositionally biased region" description="Low complexity" evidence="1">
    <location>
        <begin position="73"/>
        <end position="93"/>
    </location>
</feature>
<evidence type="ECO:0000256" key="1">
    <source>
        <dbReference type="SAM" id="MobiDB-lite"/>
    </source>
</evidence>
<evidence type="ECO:0000313" key="3">
    <source>
        <dbReference type="Proteomes" id="UP001460270"/>
    </source>
</evidence>
<gene>
    <name evidence="2" type="ORF">WMY93_021394</name>
</gene>
<organism evidence="2 3">
    <name type="scientific">Mugilogobius chulae</name>
    <name type="common">yellowstripe goby</name>
    <dbReference type="NCBI Taxonomy" id="88201"/>
    <lineage>
        <taxon>Eukaryota</taxon>
        <taxon>Metazoa</taxon>
        <taxon>Chordata</taxon>
        <taxon>Craniata</taxon>
        <taxon>Vertebrata</taxon>
        <taxon>Euteleostomi</taxon>
        <taxon>Actinopterygii</taxon>
        <taxon>Neopterygii</taxon>
        <taxon>Teleostei</taxon>
        <taxon>Neoteleostei</taxon>
        <taxon>Acanthomorphata</taxon>
        <taxon>Gobiaria</taxon>
        <taxon>Gobiiformes</taxon>
        <taxon>Gobioidei</taxon>
        <taxon>Gobiidae</taxon>
        <taxon>Gobionellinae</taxon>
        <taxon>Mugilogobius</taxon>
    </lineage>
</organism>